<keyword evidence="2" id="KW-0732">Signal</keyword>
<feature type="region of interest" description="Disordered" evidence="1">
    <location>
        <begin position="40"/>
        <end position="75"/>
    </location>
</feature>
<feature type="signal peptide" evidence="2">
    <location>
        <begin position="1"/>
        <end position="36"/>
    </location>
</feature>
<feature type="chain" id="PRO_5034463236" evidence="2">
    <location>
        <begin position="37"/>
        <end position="125"/>
    </location>
</feature>
<dbReference type="AlphaFoldDB" id="A0A8H9C1D8"/>
<dbReference type="RefSeq" id="WP_244496733.1">
    <property type="nucleotide sequence ID" value="NZ_AP024145.1"/>
</dbReference>
<reference evidence="3" key="1">
    <citation type="submission" date="2020-11" db="EMBL/GenBank/DDBJ databases">
        <title>Complete genome sequence of a novel pathogenic Methylobacterium strain isolated from rice in Vietnam.</title>
        <authorList>
            <person name="Lai K."/>
            <person name="Okazaki S."/>
            <person name="Higashi K."/>
            <person name="Mori H."/>
            <person name="Toyoda A."/>
            <person name="Kurokawa K."/>
        </authorList>
    </citation>
    <scope>NUCLEOTIDE SEQUENCE</scope>
    <source>
        <strain evidence="3">VL1</strain>
    </source>
</reference>
<proteinExistence type="predicted"/>
<evidence type="ECO:0000313" key="3">
    <source>
        <dbReference type="EMBL" id="BCM81572.1"/>
    </source>
</evidence>
<organism evidence="3 4">
    <name type="scientific">Methylobacterium indicum</name>
    <dbReference type="NCBI Taxonomy" id="1775910"/>
    <lineage>
        <taxon>Bacteria</taxon>
        <taxon>Pseudomonadati</taxon>
        <taxon>Pseudomonadota</taxon>
        <taxon>Alphaproteobacteria</taxon>
        <taxon>Hyphomicrobiales</taxon>
        <taxon>Methylobacteriaceae</taxon>
        <taxon>Methylobacterium</taxon>
    </lineage>
</organism>
<gene>
    <name evidence="3" type="ORF">mvi_00330</name>
</gene>
<evidence type="ECO:0000256" key="2">
    <source>
        <dbReference type="SAM" id="SignalP"/>
    </source>
</evidence>
<sequence length="125" mass="12843">MLRPAVMIVPLATGLTLGASLTLAAALALGASLALAGPAAADGFPHGDPGAPAGDSRPPAGYETGRRPATRPVHRGRRLVAAAPRGSALRPVSYGEVEGPVFHAWLPRNTNLPIYNIPPPFFPEP</sequence>
<evidence type="ECO:0000313" key="4">
    <source>
        <dbReference type="Proteomes" id="UP000663508"/>
    </source>
</evidence>
<dbReference type="EMBL" id="AP024145">
    <property type="protein sequence ID" value="BCM81572.1"/>
    <property type="molecule type" value="Genomic_DNA"/>
</dbReference>
<dbReference type="Proteomes" id="UP000663508">
    <property type="component" value="Chromosome"/>
</dbReference>
<evidence type="ECO:0000256" key="1">
    <source>
        <dbReference type="SAM" id="MobiDB-lite"/>
    </source>
</evidence>
<protein>
    <submittedName>
        <fullName evidence="3">Uncharacterized protein</fullName>
    </submittedName>
</protein>
<accession>A0A8H9C1D8</accession>
<name>A0A8H9C1D8_9HYPH</name>
<dbReference type="KEGG" id="mind:mvi_00330"/>